<dbReference type="STRING" id="1792845.BC343_10825"/>
<keyword evidence="1" id="KW-0472">Membrane</keyword>
<name>A0A1S9PAX5_9SPHI</name>
<keyword evidence="3" id="KW-1185">Reference proteome</keyword>
<evidence type="ECO:0000313" key="2">
    <source>
        <dbReference type="EMBL" id="OOQ58136.1"/>
    </source>
</evidence>
<evidence type="ECO:0000313" key="3">
    <source>
        <dbReference type="Proteomes" id="UP000189739"/>
    </source>
</evidence>
<comment type="caution">
    <text evidence="2">The sequence shown here is derived from an EMBL/GenBank/DDBJ whole genome shotgun (WGS) entry which is preliminary data.</text>
</comment>
<organism evidence="2 3">
    <name type="scientific">Mucilaginibacter pedocola</name>
    <dbReference type="NCBI Taxonomy" id="1792845"/>
    <lineage>
        <taxon>Bacteria</taxon>
        <taxon>Pseudomonadati</taxon>
        <taxon>Bacteroidota</taxon>
        <taxon>Sphingobacteriia</taxon>
        <taxon>Sphingobacteriales</taxon>
        <taxon>Sphingobacteriaceae</taxon>
        <taxon>Mucilaginibacter</taxon>
    </lineage>
</organism>
<feature type="transmembrane region" description="Helical" evidence="1">
    <location>
        <begin position="6"/>
        <end position="24"/>
    </location>
</feature>
<keyword evidence="1" id="KW-1133">Transmembrane helix</keyword>
<feature type="transmembrane region" description="Helical" evidence="1">
    <location>
        <begin position="36"/>
        <end position="57"/>
    </location>
</feature>
<dbReference type="RefSeq" id="WP_078349867.1">
    <property type="nucleotide sequence ID" value="NZ_MBTF01000034.1"/>
</dbReference>
<dbReference type="EMBL" id="MBTF01000034">
    <property type="protein sequence ID" value="OOQ58136.1"/>
    <property type="molecule type" value="Genomic_DNA"/>
</dbReference>
<accession>A0A1S9PAX5</accession>
<keyword evidence="1" id="KW-0812">Transmembrane</keyword>
<sequence>MKLLLSFMELLILFTAPIIQLVLSVRRLSGRTRLPLWSIVIITYASGILCTSLAGYIMSIRLSASGFRCGVPMVGGIFFGGFITVVVTPVIGIIFFFISQSKKKRAVTLNS</sequence>
<dbReference type="Proteomes" id="UP000189739">
    <property type="component" value="Unassembled WGS sequence"/>
</dbReference>
<proteinExistence type="predicted"/>
<dbReference type="AlphaFoldDB" id="A0A1S9PAX5"/>
<reference evidence="2 3" key="1">
    <citation type="submission" date="2016-07" db="EMBL/GenBank/DDBJ databases">
        <title>Genomic analysis of zinc-resistant bacterium Mucilaginibacter pedocola TBZ30.</title>
        <authorList>
            <person name="Huang J."/>
            <person name="Tang J."/>
        </authorList>
    </citation>
    <scope>NUCLEOTIDE SEQUENCE [LARGE SCALE GENOMIC DNA]</scope>
    <source>
        <strain evidence="2 3">TBZ30</strain>
    </source>
</reference>
<gene>
    <name evidence="2" type="ORF">BC343_10825</name>
</gene>
<evidence type="ECO:0000256" key="1">
    <source>
        <dbReference type="SAM" id="Phobius"/>
    </source>
</evidence>
<feature type="transmembrane region" description="Helical" evidence="1">
    <location>
        <begin position="77"/>
        <end position="98"/>
    </location>
</feature>
<protein>
    <submittedName>
        <fullName evidence="2">Uncharacterized protein</fullName>
    </submittedName>
</protein>